<evidence type="ECO:0000256" key="1">
    <source>
        <dbReference type="SAM" id="MobiDB-lite"/>
    </source>
</evidence>
<sequence>MSLTPRSALRRLINFGYLPSLRLSYSSSSRWKPSVCSIHLPFLPRRLHYSSPDTPIPDIPERICPKLDPTSLPLSCPGCGAFTQWVTPEEAGYYSVNRKSVKEYIRRFSSDSEKSPSEAEGVQNRNSNVHGVDNAPAEIKLGVESAPQPEDVMAL</sequence>
<dbReference type="EMBL" id="CP069114">
    <property type="protein sequence ID" value="QSS63324.1"/>
    <property type="molecule type" value="Genomic_DNA"/>
</dbReference>
<dbReference type="OrthoDB" id="1696305at2759"/>
<feature type="compositionally biased region" description="Basic and acidic residues" evidence="1">
    <location>
        <begin position="107"/>
        <end position="117"/>
    </location>
</feature>
<evidence type="ECO:0000313" key="2">
    <source>
        <dbReference type="EMBL" id="QSS63324.1"/>
    </source>
</evidence>
<name>A0A8A1MFC4_AJECA</name>
<dbReference type="VEuPathDB" id="FungiDB:I7I51_00381"/>
<feature type="region of interest" description="Disordered" evidence="1">
    <location>
        <begin position="107"/>
        <end position="155"/>
    </location>
</feature>
<evidence type="ECO:0000313" key="3">
    <source>
        <dbReference type="Proteomes" id="UP000663671"/>
    </source>
</evidence>
<dbReference type="Proteomes" id="UP000663671">
    <property type="component" value="Chromosome 1"/>
</dbReference>
<accession>A0A8A1MFC4</accession>
<reference evidence="2" key="1">
    <citation type="submission" date="2021-01" db="EMBL/GenBank/DDBJ databases">
        <title>Chromosome-level genome assembly of a human fungal pathogen reveals clustering of transcriptionally co-regulated genes.</title>
        <authorList>
            <person name="Voorhies M."/>
            <person name="Cohen S."/>
            <person name="Shea T.P."/>
            <person name="Petrus S."/>
            <person name="Munoz J.F."/>
            <person name="Poplawski S."/>
            <person name="Goldman W.E."/>
            <person name="Michael T."/>
            <person name="Cuomo C.A."/>
            <person name="Sil A."/>
            <person name="Beyhan S."/>
        </authorList>
    </citation>
    <scope>NUCLEOTIDE SEQUENCE</scope>
    <source>
        <strain evidence="2">WU24</strain>
    </source>
</reference>
<dbReference type="AlphaFoldDB" id="A0A8A1MFC4"/>
<organism evidence="2 3">
    <name type="scientific">Ajellomyces capsulatus</name>
    <name type="common">Darling's disease fungus</name>
    <name type="synonym">Histoplasma capsulatum</name>
    <dbReference type="NCBI Taxonomy" id="5037"/>
    <lineage>
        <taxon>Eukaryota</taxon>
        <taxon>Fungi</taxon>
        <taxon>Dikarya</taxon>
        <taxon>Ascomycota</taxon>
        <taxon>Pezizomycotina</taxon>
        <taxon>Eurotiomycetes</taxon>
        <taxon>Eurotiomycetidae</taxon>
        <taxon>Onygenales</taxon>
        <taxon>Ajellomycetaceae</taxon>
        <taxon>Histoplasma</taxon>
    </lineage>
</organism>
<proteinExistence type="predicted"/>
<gene>
    <name evidence="2" type="ORF">I7I51_00381</name>
</gene>
<protein>
    <submittedName>
        <fullName evidence="2">Ribosome biogenesis GTPase YqeH superfamily domain-containing protein</fullName>
    </submittedName>
</protein>